<dbReference type="RefSeq" id="WP_061579143.1">
    <property type="nucleotide sequence ID" value="NZ_LQYS01000028.1"/>
</dbReference>
<feature type="transmembrane region" description="Helical" evidence="8">
    <location>
        <begin position="97"/>
        <end position="124"/>
    </location>
</feature>
<feature type="transmembrane region" description="Helical" evidence="8">
    <location>
        <begin position="166"/>
        <end position="189"/>
    </location>
</feature>
<dbReference type="STRING" id="81408.B4119_0540"/>
<dbReference type="InterPro" id="IPR003474">
    <property type="entry name" value="Glcn_transporter"/>
</dbReference>
<dbReference type="AlphaFoldDB" id="A0A150LWY3"/>
<keyword evidence="6 8" id="KW-0472">Membrane</keyword>
<evidence type="ECO:0000256" key="1">
    <source>
        <dbReference type="ARBA" id="ARBA00004651"/>
    </source>
</evidence>
<feature type="transmembrane region" description="Helical" evidence="8">
    <location>
        <begin position="338"/>
        <end position="360"/>
    </location>
</feature>
<keyword evidence="3" id="KW-1003">Cell membrane</keyword>
<evidence type="ECO:0000256" key="3">
    <source>
        <dbReference type="ARBA" id="ARBA00022475"/>
    </source>
</evidence>
<evidence type="ECO:0000256" key="7">
    <source>
        <dbReference type="ARBA" id="ARBA00049663"/>
    </source>
</evidence>
<dbReference type="Proteomes" id="UP000075455">
    <property type="component" value="Unassembled WGS sequence"/>
</dbReference>
<feature type="transmembrane region" description="Helical" evidence="8">
    <location>
        <begin position="58"/>
        <end position="76"/>
    </location>
</feature>
<comment type="subcellular location">
    <subcellularLocation>
        <location evidence="1">Cell membrane</location>
        <topology evidence="1">Multi-pass membrane protein</topology>
    </subcellularLocation>
</comment>
<proteinExistence type="inferred from homology"/>
<evidence type="ECO:0000256" key="2">
    <source>
        <dbReference type="ARBA" id="ARBA00022448"/>
    </source>
</evidence>
<protein>
    <recommendedName>
        <fullName evidence="11">Gluconate permease</fullName>
    </recommendedName>
</protein>
<evidence type="ECO:0000256" key="8">
    <source>
        <dbReference type="SAM" id="Phobius"/>
    </source>
</evidence>
<accession>A0A150LWY3</accession>
<gene>
    <name evidence="9" type="ORF">B4119_0540</name>
</gene>
<feature type="transmembrane region" description="Helical" evidence="8">
    <location>
        <begin position="380"/>
        <end position="402"/>
    </location>
</feature>
<dbReference type="PIRSF" id="PIRSF002746">
    <property type="entry name" value="Gluconate_transporter"/>
    <property type="match status" value="1"/>
</dbReference>
<evidence type="ECO:0000256" key="4">
    <source>
        <dbReference type="ARBA" id="ARBA00022692"/>
    </source>
</evidence>
<feature type="transmembrane region" description="Helical" evidence="8">
    <location>
        <begin position="414"/>
        <end position="439"/>
    </location>
</feature>
<feature type="transmembrane region" description="Helical" evidence="8">
    <location>
        <begin position="258"/>
        <end position="277"/>
    </location>
</feature>
<comment type="similarity">
    <text evidence="7">Belongs to the GntP permease family.</text>
</comment>
<evidence type="ECO:0000313" key="9">
    <source>
        <dbReference type="EMBL" id="KYD16834.1"/>
    </source>
</evidence>
<evidence type="ECO:0000256" key="5">
    <source>
        <dbReference type="ARBA" id="ARBA00022989"/>
    </source>
</evidence>
<dbReference type="Pfam" id="PF02447">
    <property type="entry name" value="GntP_permease"/>
    <property type="match status" value="1"/>
</dbReference>
<feature type="transmembrane region" description="Helical" evidence="8">
    <location>
        <begin position="221"/>
        <end position="246"/>
    </location>
</feature>
<evidence type="ECO:0000313" key="10">
    <source>
        <dbReference type="Proteomes" id="UP000075455"/>
    </source>
</evidence>
<dbReference type="PANTHER" id="PTHR30354:SF22">
    <property type="entry name" value="HIGH-AFFINITY GLUCONATE TRANSPORTER"/>
    <property type="match status" value="1"/>
</dbReference>
<dbReference type="PANTHER" id="PTHR30354">
    <property type="entry name" value="GNT FAMILY GLUCONATE TRANSPORTER"/>
    <property type="match status" value="1"/>
</dbReference>
<comment type="caution">
    <text evidence="9">The sequence shown here is derived from an EMBL/GenBank/DDBJ whole genome shotgun (WGS) entry which is preliminary data.</text>
</comment>
<name>A0A150LWY3_9BACL</name>
<feature type="transmembrane region" description="Helical" evidence="8">
    <location>
        <begin position="12"/>
        <end position="38"/>
    </location>
</feature>
<keyword evidence="4 8" id="KW-0812">Transmembrane</keyword>
<organism evidence="9 10">
    <name type="scientific">Saccharococcus caldoxylosilyticus</name>
    <dbReference type="NCBI Taxonomy" id="81408"/>
    <lineage>
        <taxon>Bacteria</taxon>
        <taxon>Bacillati</taxon>
        <taxon>Bacillota</taxon>
        <taxon>Bacilli</taxon>
        <taxon>Bacillales</taxon>
        <taxon>Anoxybacillaceae</taxon>
        <taxon>Saccharococcus</taxon>
    </lineage>
</organism>
<dbReference type="EMBL" id="LQYS01000028">
    <property type="protein sequence ID" value="KYD16834.1"/>
    <property type="molecule type" value="Genomic_DNA"/>
</dbReference>
<dbReference type="GO" id="GO:0015128">
    <property type="term" value="F:gluconate transmembrane transporter activity"/>
    <property type="evidence" value="ECO:0007669"/>
    <property type="project" value="InterPro"/>
</dbReference>
<reference evidence="9 10" key="1">
    <citation type="submission" date="2016-01" db="EMBL/GenBank/DDBJ databases">
        <title>Draft Genome Sequences of Seven Thermophilic Sporeformers Isolated from Foods.</title>
        <authorList>
            <person name="Berendsen E.M."/>
            <person name="Wells-Bennik M.H."/>
            <person name="Krawcyk A.O."/>
            <person name="De Jong A."/>
            <person name="Holsappel S."/>
            <person name="Eijlander R.T."/>
            <person name="Kuipers O.P."/>
        </authorList>
    </citation>
    <scope>NUCLEOTIDE SEQUENCE [LARGE SCALE GENOMIC DNA]</scope>
    <source>
        <strain evidence="9 10">B4119</strain>
    </source>
</reference>
<feature type="transmembrane region" description="Helical" evidence="8">
    <location>
        <begin position="297"/>
        <end position="317"/>
    </location>
</feature>
<dbReference type="NCBIfam" id="TIGR00791">
    <property type="entry name" value="gntP"/>
    <property type="match status" value="1"/>
</dbReference>
<evidence type="ECO:0000256" key="6">
    <source>
        <dbReference type="ARBA" id="ARBA00023136"/>
    </source>
</evidence>
<keyword evidence="2" id="KW-0813">Transport</keyword>
<keyword evidence="5 8" id="KW-1133">Transmembrane helix</keyword>
<sequence>MPLIVLTLGIVLLFLLIIVFKLNAFLSLILSAIFVGVFQGMEPLTIVKSIESGLGGTLGHLAIIIGLGAIFGKIISEGGGAHRIARSLINNFGEKRVGWAICLASFVLGIILFFEVTFILLIPIVYTVAVEARVKLLKVGIPFLAAISITHCFLPPHPGPTAISSVLGANLGVVLAYGLILAIPASVIFGPLFSRLYKNWDVEVPDHLVTKAEFNMDEVPSFATCVLTTLSPVILILIGVIAEYTLPKTSTIYKILTFIGNADISLLISLFIAVYVFGLRKKRKTIPQLMKIAEEALISMGGIIFILGGGGAFKQVIIDSGMADYIAHFTSGWNISPFILAWIIACIIRLAVGSATVTVLTTSAMMSPVVQKTGVSPELMVLAIGTASIAFAPPSDVSFWMTKEYFNLTIGQTIKTVCLMFTLIAIYGLLGVLALSTVIG</sequence>
<evidence type="ECO:0008006" key="11">
    <source>
        <dbReference type="Google" id="ProtNLM"/>
    </source>
</evidence>
<dbReference type="GO" id="GO:0005886">
    <property type="term" value="C:plasma membrane"/>
    <property type="evidence" value="ECO:0007669"/>
    <property type="project" value="UniProtKB-SubCell"/>
</dbReference>
<dbReference type="PATRIC" id="fig|81408.3.peg.2810"/>